<keyword evidence="2" id="KW-0143">Chaperone</keyword>
<dbReference type="InterPro" id="IPR027235">
    <property type="entry name" value="PFD2"/>
</dbReference>
<dbReference type="SUPFAM" id="SSF46579">
    <property type="entry name" value="Prefoldin"/>
    <property type="match status" value="1"/>
</dbReference>
<comment type="similarity">
    <text evidence="1">Belongs to the prefoldin subunit beta family.</text>
</comment>
<comment type="caution">
    <text evidence="5">The sequence shown here is derived from an EMBL/GenBank/DDBJ whole genome shotgun (WGS) entry which is preliminary data.</text>
</comment>
<evidence type="ECO:0000313" key="6">
    <source>
        <dbReference type="Proteomes" id="UP000601435"/>
    </source>
</evidence>
<feature type="compositionally biased region" description="Polar residues" evidence="4">
    <location>
        <begin position="157"/>
        <end position="168"/>
    </location>
</feature>
<dbReference type="GO" id="GO:0016272">
    <property type="term" value="C:prefoldin complex"/>
    <property type="evidence" value="ECO:0007669"/>
    <property type="project" value="InterPro"/>
</dbReference>
<dbReference type="Proteomes" id="UP000601435">
    <property type="component" value="Unassembled WGS sequence"/>
</dbReference>
<dbReference type="InterPro" id="IPR009053">
    <property type="entry name" value="Prefoldin"/>
</dbReference>
<dbReference type="EMBL" id="CAJNJA010022487">
    <property type="protein sequence ID" value="CAE7494194.1"/>
    <property type="molecule type" value="Genomic_DNA"/>
</dbReference>
<proteinExistence type="inferred from homology"/>
<evidence type="ECO:0000256" key="4">
    <source>
        <dbReference type="SAM" id="MobiDB-lite"/>
    </source>
</evidence>
<organism evidence="5 6">
    <name type="scientific">Symbiodinium necroappetens</name>
    <dbReference type="NCBI Taxonomy" id="1628268"/>
    <lineage>
        <taxon>Eukaryota</taxon>
        <taxon>Sar</taxon>
        <taxon>Alveolata</taxon>
        <taxon>Dinophyceae</taxon>
        <taxon>Suessiales</taxon>
        <taxon>Symbiodiniaceae</taxon>
        <taxon>Symbiodinium</taxon>
    </lineage>
</organism>
<dbReference type="PANTHER" id="PTHR13303">
    <property type="entry name" value="PREFOLDIN SUBUNIT 2"/>
    <property type="match status" value="1"/>
</dbReference>
<name>A0A812SSA2_9DINO</name>
<evidence type="ECO:0000256" key="1">
    <source>
        <dbReference type="ARBA" id="ARBA00008045"/>
    </source>
</evidence>
<dbReference type="CDD" id="cd23163">
    <property type="entry name" value="Prefoldin_2"/>
    <property type="match status" value="1"/>
</dbReference>
<evidence type="ECO:0000256" key="2">
    <source>
        <dbReference type="ARBA" id="ARBA00023186"/>
    </source>
</evidence>
<evidence type="ECO:0000256" key="3">
    <source>
        <dbReference type="SAM" id="Coils"/>
    </source>
</evidence>
<keyword evidence="3" id="KW-0175">Coiled coil</keyword>
<reference evidence="5" key="1">
    <citation type="submission" date="2021-02" db="EMBL/GenBank/DDBJ databases">
        <authorList>
            <person name="Dougan E. K."/>
            <person name="Rhodes N."/>
            <person name="Thang M."/>
            <person name="Chan C."/>
        </authorList>
    </citation>
    <scope>NUCLEOTIDE SEQUENCE</scope>
</reference>
<accession>A0A812SSA2</accession>
<dbReference type="FunFam" id="1.10.287.370:FF:000002">
    <property type="entry name" value="Prefoldin subunit 2"/>
    <property type="match status" value="1"/>
</dbReference>
<dbReference type="GO" id="GO:0051082">
    <property type="term" value="F:unfolded protein binding"/>
    <property type="evidence" value="ECO:0007669"/>
    <property type="project" value="InterPro"/>
</dbReference>
<feature type="coiled-coil region" evidence="3">
    <location>
        <begin position="123"/>
        <end position="157"/>
    </location>
</feature>
<keyword evidence="6" id="KW-1185">Reference proteome</keyword>
<gene>
    <name evidence="5" type="primary">PFDN2</name>
    <name evidence="5" type="ORF">SNEC2469_LOCUS14061</name>
</gene>
<protein>
    <submittedName>
        <fullName evidence="5">PFDN2 protein</fullName>
    </submittedName>
</protein>
<sequence>MVPFFRAAECDRPMPRRASAVERDAANPKCNNRNKQTSGCALLESLTSRSRPVKEELTPQQVQATYQQIEKECSVMINKIAELEQELNEHALVIKAFDKVDSTRRCFRMVGGVLVERTVAEVRPAVESNLEKIQQAVNQLQEQLKKKTEQRTQFIQKYNLNQQKQASPTPAPEADAPSKGGGSVLV</sequence>
<dbReference type="Pfam" id="PF01920">
    <property type="entry name" value="Prefoldin_2"/>
    <property type="match status" value="1"/>
</dbReference>
<dbReference type="Gene3D" id="1.10.287.370">
    <property type="match status" value="1"/>
</dbReference>
<dbReference type="GO" id="GO:0006457">
    <property type="term" value="P:protein folding"/>
    <property type="evidence" value="ECO:0007669"/>
    <property type="project" value="InterPro"/>
</dbReference>
<dbReference type="AlphaFoldDB" id="A0A812SSA2"/>
<feature type="region of interest" description="Disordered" evidence="4">
    <location>
        <begin position="157"/>
        <end position="186"/>
    </location>
</feature>
<dbReference type="OrthoDB" id="29646at2759"/>
<dbReference type="InterPro" id="IPR002777">
    <property type="entry name" value="PFD_beta-like"/>
</dbReference>
<evidence type="ECO:0000313" key="5">
    <source>
        <dbReference type="EMBL" id="CAE7494194.1"/>
    </source>
</evidence>